<reference evidence="3 4" key="1">
    <citation type="journal article" date="2019" name="Int. J. Syst. Evol. Microbiol.">
        <title>The Global Catalogue of Microorganisms (GCM) 10K type strain sequencing project: providing services to taxonomists for standard genome sequencing and annotation.</title>
        <authorList>
            <consortium name="The Broad Institute Genomics Platform"/>
            <consortium name="The Broad Institute Genome Sequencing Center for Infectious Disease"/>
            <person name="Wu L."/>
            <person name="Ma J."/>
        </authorList>
    </citation>
    <scope>NUCLEOTIDE SEQUENCE [LARGE SCALE GENOMIC DNA]</scope>
    <source>
        <strain evidence="3 4">JCM 6924</strain>
    </source>
</reference>
<evidence type="ECO:0000313" key="4">
    <source>
        <dbReference type="Proteomes" id="UP001501095"/>
    </source>
</evidence>
<comment type="caution">
    <text evidence="3">The sequence shown here is derived from an EMBL/GenBank/DDBJ whole genome shotgun (WGS) entry which is preliminary data.</text>
</comment>
<sequence>MSRSRARYLASACAGVTALTILGTAPSASAAAPKEACTGLYNARITFWAMTCSQPGEPMIGGFATWRNIPITFDQVETGSTTVQVANYLRVSPNTSSGPLAPNIEIGLYAEKTGKTTHTYGPRWSELTTSGGRTTAIKAGVNPTKPDKRNHTYMTIRQDSGNQWDVLYDFNKVGSTTKQLKVLGGNTNRIDVGLEVMGPKYINIPSIANRMQFMTGNKVWQQVATPNVAKSVTLPVCSTTHKPPTCFTTKLADNNTFTQWTVSKPRRQAAATAFPLAATAAPTHSRDAAAAGLPATFNGVDQQALQACLENDPDSCLARVPGLSECVVTVRVCNAAALPSGGTSEDAVTGADVSAADIRARAAAAFDVPADALAVEPPTSPSALKAHSNAADSSNGDAAWTVTSTSSTPGLQRTDRRFDGFTARYSAPSGALLEACWGDLCDAS</sequence>
<evidence type="ECO:0008006" key="5">
    <source>
        <dbReference type="Google" id="ProtNLM"/>
    </source>
</evidence>
<dbReference type="RefSeq" id="WP_344537325.1">
    <property type="nucleotide sequence ID" value="NZ_BAAATM010000010.1"/>
</dbReference>
<proteinExistence type="predicted"/>
<feature type="chain" id="PRO_5046294202" description="Secreted protein" evidence="2">
    <location>
        <begin position="31"/>
        <end position="444"/>
    </location>
</feature>
<organism evidence="3 4">
    <name type="scientific">Streptomyces levis</name>
    <dbReference type="NCBI Taxonomy" id="285566"/>
    <lineage>
        <taxon>Bacteria</taxon>
        <taxon>Bacillati</taxon>
        <taxon>Actinomycetota</taxon>
        <taxon>Actinomycetes</taxon>
        <taxon>Kitasatosporales</taxon>
        <taxon>Streptomycetaceae</taxon>
        <taxon>Streptomyces</taxon>
    </lineage>
</organism>
<feature type="region of interest" description="Disordered" evidence="1">
    <location>
        <begin position="377"/>
        <end position="413"/>
    </location>
</feature>
<dbReference type="Proteomes" id="UP001501095">
    <property type="component" value="Unassembled WGS sequence"/>
</dbReference>
<evidence type="ECO:0000313" key="3">
    <source>
        <dbReference type="EMBL" id="GAA2533915.1"/>
    </source>
</evidence>
<accession>A0ABN3NSJ2</accession>
<keyword evidence="2" id="KW-0732">Signal</keyword>
<name>A0ABN3NSJ2_9ACTN</name>
<feature type="signal peptide" evidence="2">
    <location>
        <begin position="1"/>
        <end position="30"/>
    </location>
</feature>
<feature type="compositionally biased region" description="Low complexity" evidence="1">
    <location>
        <begin position="386"/>
        <end position="399"/>
    </location>
</feature>
<gene>
    <name evidence="3" type="ORF">GCM10010423_32460</name>
</gene>
<evidence type="ECO:0000256" key="2">
    <source>
        <dbReference type="SAM" id="SignalP"/>
    </source>
</evidence>
<feature type="compositionally biased region" description="Polar residues" evidence="1">
    <location>
        <begin position="401"/>
        <end position="411"/>
    </location>
</feature>
<dbReference type="EMBL" id="BAAATM010000010">
    <property type="protein sequence ID" value="GAA2533915.1"/>
    <property type="molecule type" value="Genomic_DNA"/>
</dbReference>
<evidence type="ECO:0000256" key="1">
    <source>
        <dbReference type="SAM" id="MobiDB-lite"/>
    </source>
</evidence>
<protein>
    <recommendedName>
        <fullName evidence="5">Secreted protein</fullName>
    </recommendedName>
</protein>
<keyword evidence="4" id="KW-1185">Reference proteome</keyword>